<keyword evidence="3" id="KW-1185">Reference proteome</keyword>
<dbReference type="PANTHER" id="PTHR43881:SF5">
    <property type="entry name" value="GAMMA-GLUTAMYLTRANSPEPTIDASE"/>
    <property type="match status" value="1"/>
</dbReference>
<accession>A0ABU5NTX6</accession>
<reference evidence="2 3" key="1">
    <citation type="submission" date="2023-12" db="EMBL/GenBank/DDBJ databases">
        <title>Marinobacter qingdaonensis sp. nov., isolated from the intertidal sediment of Qingdao, PR China.</title>
        <authorList>
            <person name="Li Y."/>
        </authorList>
    </citation>
    <scope>NUCLEOTIDE SEQUENCE [LARGE SCALE GENOMIC DNA]</scope>
    <source>
        <strain evidence="2 3">ASW11-75</strain>
    </source>
</reference>
<dbReference type="EMBL" id="JAYDCJ010000001">
    <property type="protein sequence ID" value="MEA1079268.1"/>
    <property type="molecule type" value="Genomic_DNA"/>
</dbReference>
<sequence length="523" mass="56413">MKASSRSGVICTPHTLATDTGHDVLRDGGTAIDAVLAASATLAVSFPHMTGLGGDALLMLNDGRQLQVIMGLGQAGHTLPEGGIITERGAASAATTAGALRAWQQAKRISNNWGSRLDWPTLLAPAIAHARAGTPVSGSQAFWQEQRKALIDQLPDLHRLCRDDKGELKTEGSLLTQPQLADTLEQLSRAGLDDFYQGEIARALTRGFGDMGNGLTATDLARTQATLGRPWKTRYRAGFLYNFPAPTQGLYTLSALATLNQRPLARDRNGGADYYHHLVEAIKTQLALRNRELADPRCFPVAWEERLSEASARRSFGLINPNQAAPWHEPGQPADTIWMAASDSQGRTACLMQSLFHDFGSGCLVGDTGVLWSNRAASFSQNTQHPNAWAPGKIPAHTLNPSCYLADNGEQWYFGSQGGDGQPQTQMVLATQLIDYQQSVENALLAPRFLLGRSFFGSSENLKLEHSIAADVREELSRRGHQVETIPELSPLTGQAGALRVSPGGMTEAMHDPRGQGTARGLR</sequence>
<proteinExistence type="predicted"/>
<dbReference type="PANTHER" id="PTHR43881">
    <property type="entry name" value="GAMMA-GLUTAMYLTRANSPEPTIDASE (AFU_ORTHOLOGUE AFUA_4G13580)"/>
    <property type="match status" value="1"/>
</dbReference>
<dbReference type="Proteomes" id="UP001305746">
    <property type="component" value="Unassembled WGS sequence"/>
</dbReference>
<protein>
    <submittedName>
        <fullName evidence="2">Gamma-glutamyltransferase</fullName>
        <ecNumber evidence="2">2.3.2.2</ecNumber>
    </submittedName>
</protein>
<dbReference type="PRINTS" id="PR01210">
    <property type="entry name" value="GGTRANSPTASE"/>
</dbReference>
<evidence type="ECO:0000313" key="3">
    <source>
        <dbReference type="Proteomes" id="UP001305746"/>
    </source>
</evidence>
<dbReference type="InterPro" id="IPR043137">
    <property type="entry name" value="GGT_ssub_C"/>
</dbReference>
<keyword evidence="2" id="KW-0808">Transferase</keyword>
<dbReference type="InterPro" id="IPR043138">
    <property type="entry name" value="GGT_lsub"/>
</dbReference>
<evidence type="ECO:0000256" key="1">
    <source>
        <dbReference type="SAM" id="MobiDB-lite"/>
    </source>
</evidence>
<dbReference type="Gene3D" id="1.10.246.130">
    <property type="match status" value="1"/>
</dbReference>
<dbReference type="EC" id="2.3.2.2" evidence="2"/>
<comment type="caution">
    <text evidence="2">The sequence shown here is derived from an EMBL/GenBank/DDBJ whole genome shotgun (WGS) entry which is preliminary data.</text>
</comment>
<dbReference type="GO" id="GO:0103068">
    <property type="term" value="F:leukotriene C4 gamma-glutamyl transferase activity"/>
    <property type="evidence" value="ECO:0007669"/>
    <property type="project" value="UniProtKB-EC"/>
</dbReference>
<organism evidence="2 3">
    <name type="scientific">Marinobacter qingdaonensis</name>
    <dbReference type="NCBI Taxonomy" id="3108486"/>
    <lineage>
        <taxon>Bacteria</taxon>
        <taxon>Pseudomonadati</taxon>
        <taxon>Pseudomonadota</taxon>
        <taxon>Gammaproteobacteria</taxon>
        <taxon>Pseudomonadales</taxon>
        <taxon>Marinobacteraceae</taxon>
        <taxon>Marinobacter</taxon>
    </lineage>
</organism>
<dbReference type="InterPro" id="IPR052896">
    <property type="entry name" value="GGT-like_enzyme"/>
</dbReference>
<evidence type="ECO:0000313" key="2">
    <source>
        <dbReference type="EMBL" id="MEA1079268.1"/>
    </source>
</evidence>
<gene>
    <name evidence="2" type="ORF">U5822_01220</name>
</gene>
<feature type="region of interest" description="Disordered" evidence="1">
    <location>
        <begin position="504"/>
        <end position="523"/>
    </location>
</feature>
<dbReference type="InterPro" id="IPR029055">
    <property type="entry name" value="Ntn_hydrolases_N"/>
</dbReference>
<dbReference type="Pfam" id="PF01019">
    <property type="entry name" value="G_glu_transpept"/>
    <property type="match status" value="1"/>
</dbReference>
<name>A0ABU5NTX6_9GAMM</name>
<dbReference type="RefSeq" id="WP_322853793.1">
    <property type="nucleotide sequence ID" value="NZ_JAYDCJ010000001.1"/>
</dbReference>
<dbReference type="SUPFAM" id="SSF56235">
    <property type="entry name" value="N-terminal nucleophile aminohydrolases (Ntn hydrolases)"/>
    <property type="match status" value="1"/>
</dbReference>
<dbReference type="Gene3D" id="3.60.20.40">
    <property type="match status" value="1"/>
</dbReference>
<keyword evidence="2" id="KW-0012">Acyltransferase</keyword>